<evidence type="ECO:0000256" key="1">
    <source>
        <dbReference type="SAM" id="MobiDB-lite"/>
    </source>
</evidence>
<dbReference type="AlphaFoldDB" id="A0AAN9LMA5"/>
<proteinExistence type="predicted"/>
<protein>
    <submittedName>
        <fullName evidence="2">Uncharacterized protein</fullName>
    </submittedName>
</protein>
<feature type="region of interest" description="Disordered" evidence="1">
    <location>
        <begin position="1"/>
        <end position="37"/>
    </location>
</feature>
<accession>A0AAN9LMA5</accession>
<evidence type="ECO:0000313" key="3">
    <source>
        <dbReference type="Proteomes" id="UP001367508"/>
    </source>
</evidence>
<sequence>MENGSFRSYLTAITSIKENQPVPEDGTTDTEDPDTLQGIQSFRPTLFLRAEGTEQKGNAKAEVVNGVARQINVTKHPLRSSCVDMRAMQRQAP</sequence>
<gene>
    <name evidence="2" type="ORF">VNO77_19327</name>
</gene>
<name>A0AAN9LMA5_CANGL</name>
<dbReference type="Proteomes" id="UP001367508">
    <property type="component" value="Unassembled WGS sequence"/>
</dbReference>
<organism evidence="2 3">
    <name type="scientific">Canavalia gladiata</name>
    <name type="common">Sword bean</name>
    <name type="synonym">Dolichos gladiatus</name>
    <dbReference type="NCBI Taxonomy" id="3824"/>
    <lineage>
        <taxon>Eukaryota</taxon>
        <taxon>Viridiplantae</taxon>
        <taxon>Streptophyta</taxon>
        <taxon>Embryophyta</taxon>
        <taxon>Tracheophyta</taxon>
        <taxon>Spermatophyta</taxon>
        <taxon>Magnoliopsida</taxon>
        <taxon>eudicotyledons</taxon>
        <taxon>Gunneridae</taxon>
        <taxon>Pentapetalae</taxon>
        <taxon>rosids</taxon>
        <taxon>fabids</taxon>
        <taxon>Fabales</taxon>
        <taxon>Fabaceae</taxon>
        <taxon>Papilionoideae</taxon>
        <taxon>50 kb inversion clade</taxon>
        <taxon>NPAAA clade</taxon>
        <taxon>indigoferoid/millettioid clade</taxon>
        <taxon>Phaseoleae</taxon>
        <taxon>Canavalia</taxon>
    </lineage>
</organism>
<dbReference type="EMBL" id="JAYMYQ010000004">
    <property type="protein sequence ID" value="KAK7338700.1"/>
    <property type="molecule type" value="Genomic_DNA"/>
</dbReference>
<reference evidence="2 3" key="1">
    <citation type="submission" date="2024-01" db="EMBL/GenBank/DDBJ databases">
        <title>The genomes of 5 underutilized Papilionoideae crops provide insights into root nodulation and disease resistanc.</title>
        <authorList>
            <person name="Jiang F."/>
        </authorList>
    </citation>
    <scope>NUCLEOTIDE SEQUENCE [LARGE SCALE GENOMIC DNA]</scope>
    <source>
        <strain evidence="2">LVBAO_FW01</strain>
        <tissue evidence="2">Leaves</tissue>
    </source>
</reference>
<comment type="caution">
    <text evidence="2">The sequence shown here is derived from an EMBL/GenBank/DDBJ whole genome shotgun (WGS) entry which is preliminary data.</text>
</comment>
<keyword evidence="3" id="KW-1185">Reference proteome</keyword>
<feature type="compositionally biased region" description="Polar residues" evidence="1">
    <location>
        <begin position="1"/>
        <end position="18"/>
    </location>
</feature>
<evidence type="ECO:0000313" key="2">
    <source>
        <dbReference type="EMBL" id="KAK7338700.1"/>
    </source>
</evidence>